<comment type="domain">
    <text evidence="5">The RxLR-dEER motif acts to carry the protein into the host cell cytoplasm through binding to cell surface phosphatidylinositol-3-phosphate.</text>
</comment>
<dbReference type="Proteomes" id="UP000460718">
    <property type="component" value="Unassembled WGS sequence"/>
</dbReference>
<feature type="signal peptide" evidence="5">
    <location>
        <begin position="1"/>
        <end position="20"/>
    </location>
</feature>
<sequence>MRFSVVLLVVVFTLAACCHGFANADDASRKKLVSASAEYAPALRKLKDNAAIDTEDEERGFSGFSKLKTLLADVPYLNKIKALVGKNPDINKVKAAAEKSPEVKNLKAAVGNTPIKLTEKDAAKVVKEVKKKRHPSISVALSVLKMLAVVGLISLTVGFLVYIHENYF</sequence>
<dbReference type="EMBL" id="QXGE01000132">
    <property type="protein sequence ID" value="KAE9323282.1"/>
    <property type="molecule type" value="Genomic_DNA"/>
</dbReference>
<keyword evidence="4 5" id="KW-0732">Signal</keyword>
<evidence type="ECO:0000313" key="19">
    <source>
        <dbReference type="Proteomes" id="UP000440732"/>
    </source>
</evidence>
<dbReference type="Proteomes" id="UP000433483">
    <property type="component" value="Unassembled WGS sequence"/>
</dbReference>
<evidence type="ECO:0000313" key="13">
    <source>
        <dbReference type="EMBL" id="KAE9253427.1"/>
    </source>
</evidence>
<evidence type="ECO:0000313" key="14">
    <source>
        <dbReference type="EMBL" id="KAE9323282.1"/>
    </source>
</evidence>
<keyword evidence="6" id="KW-0812">Transmembrane</keyword>
<dbReference type="InterPro" id="IPR031825">
    <property type="entry name" value="RXLR"/>
</dbReference>
<dbReference type="EMBL" id="QXGF01000156">
    <property type="protein sequence ID" value="KAE8945468.1"/>
    <property type="molecule type" value="Genomic_DNA"/>
</dbReference>
<comment type="similarity">
    <text evidence="2 5">Belongs to the RxLR effector family.</text>
</comment>
<evidence type="ECO:0000313" key="10">
    <source>
        <dbReference type="EMBL" id="KAE9130189.1"/>
    </source>
</evidence>
<evidence type="ECO:0000256" key="3">
    <source>
        <dbReference type="ARBA" id="ARBA00022525"/>
    </source>
</evidence>
<evidence type="ECO:0000313" key="11">
    <source>
        <dbReference type="EMBL" id="KAE9153332.1"/>
    </source>
</evidence>
<dbReference type="PROSITE" id="PS51257">
    <property type="entry name" value="PROKAR_LIPOPROTEIN"/>
    <property type="match status" value="1"/>
</dbReference>
<evidence type="ECO:0000256" key="4">
    <source>
        <dbReference type="ARBA" id="ARBA00022729"/>
    </source>
</evidence>
<dbReference type="EMBL" id="QXGA01000073">
    <property type="protein sequence ID" value="KAE9153332.1"/>
    <property type="molecule type" value="Genomic_DNA"/>
</dbReference>
<dbReference type="OrthoDB" id="168408at2759"/>
<proteinExistence type="inferred from homology"/>
<accession>A0A6A3FUV2</accession>
<evidence type="ECO:0000313" key="16">
    <source>
        <dbReference type="Proteomes" id="UP000433483"/>
    </source>
</evidence>
<feature type="chain" id="PRO_5036163875" description="RxLR effector protein" evidence="5">
    <location>
        <begin position="21"/>
        <end position="168"/>
    </location>
</feature>
<evidence type="ECO:0000256" key="5">
    <source>
        <dbReference type="RuleBase" id="RU367124"/>
    </source>
</evidence>
<evidence type="ECO:0000313" key="20">
    <source>
        <dbReference type="Proteomes" id="UP000441208"/>
    </source>
</evidence>
<evidence type="ECO:0000313" key="21">
    <source>
        <dbReference type="Proteomes" id="UP000460718"/>
    </source>
</evidence>
<evidence type="ECO:0000313" key="9">
    <source>
        <dbReference type="EMBL" id="KAE9130165.1"/>
    </source>
</evidence>
<dbReference type="Proteomes" id="UP000488956">
    <property type="component" value="Unassembled WGS sequence"/>
</dbReference>
<evidence type="ECO:0000313" key="17">
    <source>
        <dbReference type="Proteomes" id="UP000437068"/>
    </source>
</evidence>
<evidence type="ECO:0000256" key="1">
    <source>
        <dbReference type="ARBA" id="ARBA00004613"/>
    </source>
</evidence>
<dbReference type="Proteomes" id="UP000440732">
    <property type="component" value="Unassembled WGS sequence"/>
</dbReference>
<evidence type="ECO:0000256" key="2">
    <source>
        <dbReference type="ARBA" id="ARBA00010400"/>
    </source>
</evidence>
<comment type="function">
    <text evidence="5">Effector that suppresses plant defense responses during pathogen infection.</text>
</comment>
<dbReference type="EMBL" id="QXFW01000392">
    <property type="protein sequence ID" value="KAE9013728.1"/>
    <property type="molecule type" value="Genomic_DNA"/>
</dbReference>
<protein>
    <recommendedName>
        <fullName evidence="5">RxLR effector protein</fullName>
    </recommendedName>
</protein>
<dbReference type="Proteomes" id="UP000437068">
    <property type="component" value="Unassembled WGS sequence"/>
</dbReference>
<dbReference type="Proteomes" id="UP000441208">
    <property type="component" value="Unassembled WGS sequence"/>
</dbReference>
<evidence type="ECO:0000313" key="8">
    <source>
        <dbReference type="EMBL" id="KAE9013728.1"/>
    </source>
</evidence>
<dbReference type="Proteomes" id="UP000440367">
    <property type="component" value="Unassembled WGS sequence"/>
</dbReference>
<gene>
    <name evidence="14" type="ORF">PF001_g4003</name>
    <name evidence="13" type="ORF">PF002_g3360</name>
    <name evidence="12" type="ORF">PF005_g4769</name>
    <name evidence="11" type="ORF">PF006_g2546</name>
    <name evidence="10" type="ORF">PF007_g4594</name>
    <name evidence="7" type="ORF">PF009_g4877</name>
    <name evidence="9" type="ORF">PF010_g3942</name>
    <name evidence="8" type="ORF">PF011_g8355</name>
</gene>
<dbReference type="EMBL" id="QXGD01000094">
    <property type="protein sequence ID" value="KAE9253427.1"/>
    <property type="molecule type" value="Genomic_DNA"/>
</dbReference>
<name>A0A6A3FUV2_9STRA</name>
<dbReference type="EMBL" id="QXGB01000157">
    <property type="protein sequence ID" value="KAE9227336.1"/>
    <property type="molecule type" value="Genomic_DNA"/>
</dbReference>
<keyword evidence="6" id="KW-1133">Transmembrane helix</keyword>
<dbReference type="Pfam" id="PF16810">
    <property type="entry name" value="RXLR"/>
    <property type="match status" value="1"/>
</dbReference>
<comment type="caution">
    <text evidence="7">The sequence shown here is derived from an EMBL/GenBank/DDBJ whole genome shotgun (WGS) entry which is preliminary data.</text>
</comment>
<organism evidence="7 15">
    <name type="scientific">Phytophthora fragariae</name>
    <dbReference type="NCBI Taxonomy" id="53985"/>
    <lineage>
        <taxon>Eukaryota</taxon>
        <taxon>Sar</taxon>
        <taxon>Stramenopiles</taxon>
        <taxon>Oomycota</taxon>
        <taxon>Peronosporomycetes</taxon>
        <taxon>Peronosporales</taxon>
        <taxon>Peronosporaceae</taxon>
        <taxon>Phytophthora</taxon>
    </lineage>
</organism>
<dbReference type="EMBL" id="QXFX01000130">
    <property type="protein sequence ID" value="KAE9130165.1"/>
    <property type="molecule type" value="Genomic_DNA"/>
</dbReference>
<evidence type="ECO:0000313" key="12">
    <source>
        <dbReference type="EMBL" id="KAE9227336.1"/>
    </source>
</evidence>
<keyword evidence="16" id="KW-1185">Reference proteome</keyword>
<evidence type="ECO:0000313" key="7">
    <source>
        <dbReference type="EMBL" id="KAE8945468.1"/>
    </source>
</evidence>
<evidence type="ECO:0000313" key="18">
    <source>
        <dbReference type="Proteomes" id="UP000440367"/>
    </source>
</evidence>
<dbReference type="AlphaFoldDB" id="A0A6A3FUV2"/>
<evidence type="ECO:0000313" key="22">
    <source>
        <dbReference type="Proteomes" id="UP000488956"/>
    </source>
</evidence>
<feature type="transmembrane region" description="Helical" evidence="6">
    <location>
        <begin position="139"/>
        <end position="163"/>
    </location>
</feature>
<reference evidence="15 16" key="1">
    <citation type="submission" date="2018-08" db="EMBL/GenBank/DDBJ databases">
        <title>Genomic investigation of the strawberry pathogen Phytophthora fragariae indicates pathogenicity is determined by transcriptional variation in three key races.</title>
        <authorList>
            <person name="Adams T.M."/>
            <person name="Armitage A.D."/>
            <person name="Sobczyk M.K."/>
            <person name="Bates H.J."/>
            <person name="Dunwell J.M."/>
            <person name="Nellist C.F."/>
            <person name="Harrison R.J."/>
        </authorList>
    </citation>
    <scope>NUCLEOTIDE SEQUENCE [LARGE SCALE GENOMIC DNA]</scope>
    <source>
        <strain evidence="14 17">A4</strain>
        <strain evidence="13 18">BC-1</strain>
        <strain evidence="12 16">NOV-27</strain>
        <strain evidence="11 19">NOV-5</strain>
        <strain evidence="10 20">NOV-71</strain>
        <strain evidence="7 15">NOV-9</strain>
        <strain evidence="9 22">ONT-3</strain>
        <strain evidence="8 21">SCRP245</strain>
    </source>
</reference>
<keyword evidence="3 5" id="KW-0964">Secreted</keyword>
<dbReference type="Proteomes" id="UP000429523">
    <property type="component" value="Unassembled WGS sequence"/>
</dbReference>
<evidence type="ECO:0000313" key="15">
    <source>
        <dbReference type="Proteomes" id="UP000429523"/>
    </source>
</evidence>
<dbReference type="EMBL" id="QXFZ01000148">
    <property type="protein sequence ID" value="KAE9130189.1"/>
    <property type="molecule type" value="Genomic_DNA"/>
</dbReference>
<evidence type="ECO:0000256" key="6">
    <source>
        <dbReference type="SAM" id="Phobius"/>
    </source>
</evidence>
<comment type="subcellular location">
    <subcellularLocation>
        <location evidence="1 5">Secreted</location>
    </subcellularLocation>
</comment>
<keyword evidence="6" id="KW-0472">Membrane</keyword>